<keyword evidence="3" id="KW-1185">Reference proteome</keyword>
<dbReference type="EMBL" id="JBDKWZ010000021">
    <property type="protein sequence ID" value="MEN7551275.1"/>
    <property type="molecule type" value="Genomic_DNA"/>
</dbReference>
<dbReference type="AlphaFoldDB" id="A0AAW9S7U9"/>
<evidence type="ECO:0000256" key="1">
    <source>
        <dbReference type="SAM" id="Phobius"/>
    </source>
</evidence>
<comment type="caution">
    <text evidence="2">The sequence shown here is derived from an EMBL/GenBank/DDBJ whole genome shotgun (WGS) entry which is preliminary data.</text>
</comment>
<keyword evidence="1" id="KW-0472">Membrane</keyword>
<keyword evidence="1" id="KW-0812">Transmembrane</keyword>
<proteinExistence type="predicted"/>
<evidence type="ECO:0008006" key="4">
    <source>
        <dbReference type="Google" id="ProtNLM"/>
    </source>
</evidence>
<dbReference type="Proteomes" id="UP001403385">
    <property type="component" value="Unassembled WGS sequence"/>
</dbReference>
<organism evidence="2 3">
    <name type="scientific">Rapidithrix thailandica</name>
    <dbReference type="NCBI Taxonomy" id="413964"/>
    <lineage>
        <taxon>Bacteria</taxon>
        <taxon>Pseudomonadati</taxon>
        <taxon>Bacteroidota</taxon>
        <taxon>Cytophagia</taxon>
        <taxon>Cytophagales</taxon>
        <taxon>Flammeovirgaceae</taxon>
        <taxon>Rapidithrix</taxon>
    </lineage>
</organism>
<evidence type="ECO:0000313" key="3">
    <source>
        <dbReference type="Proteomes" id="UP001403385"/>
    </source>
</evidence>
<feature type="transmembrane region" description="Helical" evidence="1">
    <location>
        <begin position="50"/>
        <end position="71"/>
    </location>
</feature>
<feature type="transmembrane region" description="Helical" evidence="1">
    <location>
        <begin position="20"/>
        <end position="44"/>
    </location>
</feature>
<protein>
    <recommendedName>
        <fullName evidence="4">Transmembrane protein</fullName>
    </recommendedName>
</protein>
<gene>
    <name evidence="2" type="ORF">AAG747_25380</name>
</gene>
<name>A0AAW9S7U9_9BACT</name>
<keyword evidence="1" id="KW-1133">Transmembrane helix</keyword>
<dbReference type="RefSeq" id="WP_346824056.1">
    <property type="nucleotide sequence ID" value="NZ_JBDKWZ010000021.1"/>
</dbReference>
<accession>A0AAW9S7U9</accession>
<evidence type="ECO:0000313" key="2">
    <source>
        <dbReference type="EMBL" id="MEN7551275.1"/>
    </source>
</evidence>
<reference evidence="2 3" key="1">
    <citation type="submission" date="2024-04" db="EMBL/GenBank/DDBJ databases">
        <title>Novel genus in family Flammeovirgaceae.</title>
        <authorList>
            <person name="Nguyen T.H."/>
            <person name="Vuong T.Q."/>
            <person name="Le H."/>
            <person name="Kim S.-G."/>
        </authorList>
    </citation>
    <scope>NUCLEOTIDE SEQUENCE [LARGE SCALE GENOMIC DNA]</scope>
    <source>
        <strain evidence="2 3">JCM 23209</strain>
    </source>
</reference>
<sequence>MKLKKKQTLKKFTFYNVITLNYWLVFLLCIPIVSPIVILYSIYLFPYFKLYGLVAMVVFILFIGTTAFSFFRKTVEITFDTKNKIVYIKTGKKEKQYSTTDFIGFYSHDYERRYSAIVPKDEYLVSFIFKFKNGKQLELADIAYSNEGYEEAKSVILKRFLRTAKRELGFEETRRSKFRSIVKIGGAVWYSKPEGTNNEI</sequence>